<proteinExistence type="predicted"/>
<evidence type="ECO:0000313" key="2">
    <source>
        <dbReference type="EMBL" id="GAA0171766.1"/>
    </source>
</evidence>
<sequence>MNFPTLGGIIEVCGNQKGPRICYQTSVPPLNKGPSERERKRRRKNHMEINTVKSEVGEDNFPKAKDSEKRAMPHEEVLIFPFKQENKEKNL</sequence>
<reference evidence="2 3" key="1">
    <citation type="submission" date="2024-01" db="EMBL/GenBank/DDBJ databases">
        <title>The complete chloroplast genome sequence of Lithospermum erythrorhizon: insights into the phylogenetic relationship among Boraginaceae species and the maternal lineages of purple gromwells.</title>
        <authorList>
            <person name="Okada T."/>
            <person name="Watanabe K."/>
        </authorList>
    </citation>
    <scope>NUCLEOTIDE SEQUENCE [LARGE SCALE GENOMIC DNA]</scope>
</reference>
<dbReference type="Proteomes" id="UP001454036">
    <property type="component" value="Unassembled WGS sequence"/>
</dbReference>
<dbReference type="AlphaFoldDB" id="A0AAV3R8V6"/>
<evidence type="ECO:0000313" key="3">
    <source>
        <dbReference type="Proteomes" id="UP001454036"/>
    </source>
</evidence>
<dbReference type="EMBL" id="BAABME010007811">
    <property type="protein sequence ID" value="GAA0171766.1"/>
    <property type="molecule type" value="Genomic_DNA"/>
</dbReference>
<keyword evidence="3" id="KW-1185">Reference proteome</keyword>
<comment type="caution">
    <text evidence="2">The sequence shown here is derived from an EMBL/GenBank/DDBJ whole genome shotgun (WGS) entry which is preliminary data.</text>
</comment>
<feature type="region of interest" description="Disordered" evidence="1">
    <location>
        <begin position="24"/>
        <end position="46"/>
    </location>
</feature>
<protein>
    <submittedName>
        <fullName evidence="2">Uncharacterized protein</fullName>
    </submittedName>
</protein>
<name>A0AAV3R8V6_LITER</name>
<organism evidence="2 3">
    <name type="scientific">Lithospermum erythrorhizon</name>
    <name type="common">Purple gromwell</name>
    <name type="synonym">Lithospermum officinale var. erythrorhizon</name>
    <dbReference type="NCBI Taxonomy" id="34254"/>
    <lineage>
        <taxon>Eukaryota</taxon>
        <taxon>Viridiplantae</taxon>
        <taxon>Streptophyta</taxon>
        <taxon>Embryophyta</taxon>
        <taxon>Tracheophyta</taxon>
        <taxon>Spermatophyta</taxon>
        <taxon>Magnoliopsida</taxon>
        <taxon>eudicotyledons</taxon>
        <taxon>Gunneridae</taxon>
        <taxon>Pentapetalae</taxon>
        <taxon>asterids</taxon>
        <taxon>lamiids</taxon>
        <taxon>Boraginales</taxon>
        <taxon>Boraginaceae</taxon>
        <taxon>Boraginoideae</taxon>
        <taxon>Lithospermeae</taxon>
        <taxon>Lithospermum</taxon>
    </lineage>
</organism>
<gene>
    <name evidence="2" type="ORF">LIER_25726</name>
</gene>
<evidence type="ECO:0000256" key="1">
    <source>
        <dbReference type="SAM" id="MobiDB-lite"/>
    </source>
</evidence>
<accession>A0AAV3R8V6</accession>